<dbReference type="EMBL" id="JBHSDU010000003">
    <property type="protein sequence ID" value="MFC4309968.1"/>
    <property type="molecule type" value="Genomic_DNA"/>
</dbReference>
<dbReference type="RefSeq" id="WP_380597073.1">
    <property type="nucleotide sequence ID" value="NZ_JBHSDU010000003.1"/>
</dbReference>
<comment type="caution">
    <text evidence="2">The sequence shown here is derived from an EMBL/GenBank/DDBJ whole genome shotgun (WGS) entry which is preliminary data.</text>
</comment>
<sequence length="313" mass="33786">MKRTSTNIWARPWPLLVLLLSACASSPPQPGSPSVKPAAEGSDADQMAAAALALWGTNASANGSQALNQIQKATQAAPDRPELLWLHLRLCTEVAGCEPEPIEARLRKLDPGSGTVWLGALSRAQARRDARAEAQILDMMTKAAHFNVYWTTLVAKLSPPLSKTPVGTSVAQPMPAPLTNAMNATIGWLSSLTIPAFRAVTLACDEQHVREPETRARCQQVAQALERSDTTLVEGLGLGIEQRLAIANSGAAMQVMDRIQTLRHQNQAAGTVVAAQVEKDKFAEQMIKLMEQLKKEQDVSRAILRWAGQPLTP</sequence>
<proteinExistence type="predicted"/>
<feature type="signal peptide" evidence="1">
    <location>
        <begin position="1"/>
        <end position="30"/>
    </location>
</feature>
<keyword evidence="1" id="KW-0732">Signal</keyword>
<protein>
    <recommendedName>
        <fullName evidence="4">Lipoprotein</fullName>
    </recommendedName>
</protein>
<keyword evidence="3" id="KW-1185">Reference proteome</keyword>
<accession>A0ABV8STM7</accession>
<organism evidence="2 3">
    <name type="scientific">Steroidobacter flavus</name>
    <dbReference type="NCBI Taxonomy" id="1842136"/>
    <lineage>
        <taxon>Bacteria</taxon>
        <taxon>Pseudomonadati</taxon>
        <taxon>Pseudomonadota</taxon>
        <taxon>Gammaproteobacteria</taxon>
        <taxon>Steroidobacterales</taxon>
        <taxon>Steroidobacteraceae</taxon>
        <taxon>Steroidobacter</taxon>
    </lineage>
</organism>
<dbReference type="PROSITE" id="PS51257">
    <property type="entry name" value="PROKAR_LIPOPROTEIN"/>
    <property type="match status" value="1"/>
</dbReference>
<gene>
    <name evidence="2" type="ORF">ACFPN2_12830</name>
</gene>
<reference evidence="3" key="1">
    <citation type="journal article" date="2019" name="Int. J. Syst. Evol. Microbiol.">
        <title>The Global Catalogue of Microorganisms (GCM) 10K type strain sequencing project: providing services to taxonomists for standard genome sequencing and annotation.</title>
        <authorList>
            <consortium name="The Broad Institute Genomics Platform"/>
            <consortium name="The Broad Institute Genome Sequencing Center for Infectious Disease"/>
            <person name="Wu L."/>
            <person name="Ma J."/>
        </authorList>
    </citation>
    <scope>NUCLEOTIDE SEQUENCE [LARGE SCALE GENOMIC DNA]</scope>
    <source>
        <strain evidence="3">CGMCC 1.10759</strain>
    </source>
</reference>
<evidence type="ECO:0000313" key="2">
    <source>
        <dbReference type="EMBL" id="MFC4309968.1"/>
    </source>
</evidence>
<name>A0ABV8STM7_9GAMM</name>
<dbReference type="Proteomes" id="UP001595904">
    <property type="component" value="Unassembled WGS sequence"/>
</dbReference>
<evidence type="ECO:0000256" key="1">
    <source>
        <dbReference type="SAM" id="SignalP"/>
    </source>
</evidence>
<feature type="chain" id="PRO_5045377343" description="Lipoprotein" evidence="1">
    <location>
        <begin position="31"/>
        <end position="313"/>
    </location>
</feature>
<evidence type="ECO:0000313" key="3">
    <source>
        <dbReference type="Proteomes" id="UP001595904"/>
    </source>
</evidence>
<evidence type="ECO:0008006" key="4">
    <source>
        <dbReference type="Google" id="ProtNLM"/>
    </source>
</evidence>